<name>A0A6B9KNS5_9VIRU</name>
<accession>A0A6B9KNS5</accession>
<evidence type="ECO:0000313" key="2">
    <source>
        <dbReference type="EMBL" id="QHA33822.1"/>
    </source>
</evidence>
<dbReference type="SUPFAM" id="SSF88645">
    <property type="entry name" value="ssDNA viruses"/>
    <property type="match status" value="1"/>
</dbReference>
<protein>
    <recommendedName>
        <fullName evidence="3">Capsid protein</fullName>
    </recommendedName>
</protein>
<reference evidence="2" key="1">
    <citation type="submission" date="2019-11" db="EMBL/GenBank/DDBJ databases">
        <authorList>
            <person name="Nitsche A."/>
            <person name="Hankeln T."/>
            <person name="Acosta O."/>
            <person name="Velez I.D."/>
            <person name="Schiemann D.J."/>
        </authorList>
    </citation>
    <scope>NUCLEOTIDE SEQUENCE</scope>
    <source>
        <strain evidence="2">Mati1755-12</strain>
    </source>
</reference>
<feature type="compositionally biased region" description="Basic and acidic residues" evidence="1">
    <location>
        <begin position="42"/>
        <end position="62"/>
    </location>
</feature>
<evidence type="ECO:0008006" key="3">
    <source>
        <dbReference type="Google" id="ProtNLM"/>
    </source>
</evidence>
<feature type="compositionally biased region" description="Polar residues" evidence="1">
    <location>
        <begin position="64"/>
        <end position="79"/>
    </location>
</feature>
<sequence length="694" mass="79012">MAPVIPKWQIARTLQEGTQRKPFWAYKYNKNRIPANNQQTDKPTESEPRGQKRNIEETDKGTEGQANQSKKQTSQNNMSRNEETVAGGGSQPMDQDPEVGASSRVPRSIGTGLGGPKGAAAGLRGSVQWPDGEPYHRHVVDQTYTKNYWFRINSEGIKYKSTHTNGRNITSVKIPVYEFRIDKIAMYLSAEQISKILNECTDATVLECTVEIYNRTATLPFQINSTNSSLANNNVGVYIFQLREDINKYRVGNHTGYDSLISQRVWGKHLSELPVSADFSTMNLGELGAEFITKDWTHQFEFQSIHDMTSGLYTTENNIQYNENMFPYRNYCVNYRNATFEEGLYSKTTYKPQDGTIHNVSKNTDWMATYDSDGIVFNSGRQLPTSGRNGVYVNNTFQNRPLQNIKGVDQSNQGLDDYETFLHPSQRLAYTNYEMAAITIGRNNKTEDIPCVSIGIDPLYTGELANKQGEHVNAKVVIEARFKCVIRETRSTSYRHPWGGSLVQPDTKFPKFTKKINHLNPVPTTMQYQNSTNFVPPYSNIQVDTSMKTRQGPSIDLSYNNYSNNPRALNKIRHYLHRDGPKHNYNLRSKEVRVVEKDLKKHKRLKQHFSTTEYDEAKTENEDTTQSNIIQKIQGITPQADEPVVVETEAFRNLTLADQKSNKLQPNPLLYVSKIVNGKKTFIATTDPNPYYKG</sequence>
<evidence type="ECO:0000256" key="1">
    <source>
        <dbReference type="SAM" id="MobiDB-lite"/>
    </source>
</evidence>
<organism evidence="2">
    <name type="scientific">Atrato Denso-like virus</name>
    <dbReference type="NCBI Taxonomy" id="2689332"/>
    <lineage>
        <taxon>Viruses</taxon>
        <taxon>Monodnaviria</taxon>
        <taxon>Shotokuvirae</taxon>
        <taxon>Cossaviricota</taxon>
        <taxon>Quintoviricetes</taxon>
        <taxon>Piccovirales</taxon>
        <taxon>Parvoviridae</taxon>
        <taxon>Densovirinae</taxon>
    </lineage>
</organism>
<proteinExistence type="predicted"/>
<dbReference type="EMBL" id="MN661135">
    <property type="protein sequence ID" value="QHA33822.1"/>
    <property type="molecule type" value="Genomic_DNA"/>
</dbReference>
<feature type="region of interest" description="Disordered" evidence="1">
    <location>
        <begin position="16"/>
        <end position="123"/>
    </location>
</feature>
<dbReference type="InterPro" id="IPR016184">
    <property type="entry name" value="Capsid/spike_ssDNA_virus"/>
</dbReference>